<name>A0A1B7TDC6_9ASCO</name>
<keyword evidence="3" id="KW-1185">Reference proteome</keyword>
<accession>A0A1B7TDC6</accession>
<protein>
    <submittedName>
        <fullName evidence="2">Uncharacterized protein</fullName>
    </submittedName>
</protein>
<organism evidence="2 3">
    <name type="scientific">Hanseniaspora valbyensis NRRL Y-1626</name>
    <dbReference type="NCBI Taxonomy" id="766949"/>
    <lineage>
        <taxon>Eukaryota</taxon>
        <taxon>Fungi</taxon>
        <taxon>Dikarya</taxon>
        <taxon>Ascomycota</taxon>
        <taxon>Saccharomycotina</taxon>
        <taxon>Saccharomycetes</taxon>
        <taxon>Saccharomycodales</taxon>
        <taxon>Saccharomycodaceae</taxon>
        <taxon>Hanseniaspora</taxon>
    </lineage>
</organism>
<reference evidence="3" key="1">
    <citation type="journal article" date="2016" name="Proc. Natl. Acad. Sci. U.S.A.">
        <title>Comparative genomics of biotechnologically important yeasts.</title>
        <authorList>
            <person name="Riley R."/>
            <person name="Haridas S."/>
            <person name="Wolfe K.H."/>
            <person name="Lopes M.R."/>
            <person name="Hittinger C.T."/>
            <person name="Goeker M."/>
            <person name="Salamov A.A."/>
            <person name="Wisecaver J.H."/>
            <person name="Long T.M."/>
            <person name="Calvey C.H."/>
            <person name="Aerts A.L."/>
            <person name="Barry K.W."/>
            <person name="Choi C."/>
            <person name="Clum A."/>
            <person name="Coughlan A.Y."/>
            <person name="Deshpande S."/>
            <person name="Douglass A.P."/>
            <person name="Hanson S.J."/>
            <person name="Klenk H.-P."/>
            <person name="LaButti K.M."/>
            <person name="Lapidus A."/>
            <person name="Lindquist E.A."/>
            <person name="Lipzen A.M."/>
            <person name="Meier-Kolthoff J.P."/>
            <person name="Ohm R.A."/>
            <person name="Otillar R.P."/>
            <person name="Pangilinan J.L."/>
            <person name="Peng Y."/>
            <person name="Rokas A."/>
            <person name="Rosa C.A."/>
            <person name="Scheuner C."/>
            <person name="Sibirny A.A."/>
            <person name="Slot J.C."/>
            <person name="Stielow J.B."/>
            <person name="Sun H."/>
            <person name="Kurtzman C.P."/>
            <person name="Blackwell M."/>
            <person name="Grigoriev I.V."/>
            <person name="Jeffries T.W."/>
        </authorList>
    </citation>
    <scope>NUCLEOTIDE SEQUENCE [LARGE SCALE GENOMIC DNA]</scope>
    <source>
        <strain evidence="3">NRRL Y-1626</strain>
    </source>
</reference>
<keyword evidence="1" id="KW-0812">Transmembrane</keyword>
<dbReference type="Proteomes" id="UP000092321">
    <property type="component" value="Unassembled WGS sequence"/>
</dbReference>
<feature type="transmembrane region" description="Helical" evidence="1">
    <location>
        <begin position="9"/>
        <end position="30"/>
    </location>
</feature>
<keyword evidence="1" id="KW-0472">Membrane</keyword>
<evidence type="ECO:0000313" key="2">
    <source>
        <dbReference type="EMBL" id="OBA26759.1"/>
    </source>
</evidence>
<dbReference type="EMBL" id="LXPE01000013">
    <property type="protein sequence ID" value="OBA26759.1"/>
    <property type="molecule type" value="Genomic_DNA"/>
</dbReference>
<evidence type="ECO:0000256" key="1">
    <source>
        <dbReference type="SAM" id="Phobius"/>
    </source>
</evidence>
<dbReference type="AlphaFoldDB" id="A0A1B7TDC6"/>
<gene>
    <name evidence="2" type="ORF">HANVADRAFT_74321</name>
</gene>
<keyword evidence="1" id="KW-1133">Transmembrane helix</keyword>
<sequence>MSYFINKFYYYFFCFVFSGQKFFVIVSFFYNWMGLKVYDVYYYNYFSCKKYYYLFTNVVNQ</sequence>
<proteinExistence type="predicted"/>
<evidence type="ECO:0000313" key="3">
    <source>
        <dbReference type="Proteomes" id="UP000092321"/>
    </source>
</evidence>
<comment type="caution">
    <text evidence="2">The sequence shown here is derived from an EMBL/GenBank/DDBJ whole genome shotgun (WGS) entry which is preliminary data.</text>
</comment>